<dbReference type="RefSeq" id="WP_101276468.1">
    <property type="nucleotide sequence ID" value="NZ_CP031742.1"/>
</dbReference>
<evidence type="ECO:0000256" key="1">
    <source>
        <dbReference type="SAM" id="Phobius"/>
    </source>
</evidence>
<dbReference type="KEGG" id="sky:D0C37_24155"/>
<name>A0A385DG41_9ACTN</name>
<evidence type="ECO:0000313" key="3">
    <source>
        <dbReference type="EMBL" id="AXQ57385.1"/>
    </source>
</evidence>
<keyword evidence="1" id="KW-0472">Membrane</keyword>
<keyword evidence="6" id="KW-1185">Reference proteome</keyword>
<feature type="transmembrane region" description="Helical" evidence="1">
    <location>
        <begin position="48"/>
        <end position="65"/>
    </location>
</feature>
<dbReference type="EMBL" id="CP049945">
    <property type="protein sequence ID" value="QRF02063.1"/>
    <property type="molecule type" value="Genomic_DNA"/>
</dbReference>
<keyword evidence="1" id="KW-1133">Transmembrane helix</keyword>
<protein>
    <recommendedName>
        <fullName evidence="2">Glycine zipper-like domain-containing protein</fullName>
    </recommendedName>
</protein>
<sequence length="71" mass="7024">MGELAEEPREPGADGPGSEQPSAIALYLPVGMCLGVAAGLLLDNLAVGIGLGLALGVALGAVVDARRRGQE</sequence>
<proteinExistence type="predicted"/>
<evidence type="ECO:0000313" key="6">
    <source>
        <dbReference type="Proteomes" id="UP000596311"/>
    </source>
</evidence>
<dbReference type="AlphaFoldDB" id="A0A385DG41"/>
<dbReference type="Proteomes" id="UP000596311">
    <property type="component" value="Chromosome"/>
</dbReference>
<reference evidence="3 5" key="1">
    <citation type="submission" date="2018-08" db="EMBL/GenBank/DDBJ databases">
        <authorList>
            <person name="Ferrada E.E."/>
            <person name="Latorre B.A."/>
        </authorList>
    </citation>
    <scope>NUCLEOTIDE SEQUENCE [LARGE SCALE GENOMIC DNA]</scope>
    <source>
        <strain evidence="3 5">VK-A60T</strain>
    </source>
</reference>
<dbReference type="InterPro" id="IPR058598">
    <property type="entry name" value="Gly_zipper-like_dom"/>
</dbReference>
<keyword evidence="1" id="KW-0812">Transmembrane</keyword>
<accession>A0A385DG41</accession>
<reference evidence="4 6" key="2">
    <citation type="submission" date="2020-03" db="EMBL/GenBank/DDBJ databases">
        <title>Genome mining and metabolic profiling illuminate the polycyclic tetramate macrolactams from Streptomyces koyangensis SCSIO 5802.</title>
        <authorList>
            <person name="Ding W."/>
        </authorList>
    </citation>
    <scope>NUCLEOTIDE SEQUENCE [LARGE SCALE GENOMIC DNA]</scope>
    <source>
        <strain evidence="4 6">SCSIO 5802</strain>
    </source>
</reference>
<organism evidence="3 5">
    <name type="scientific">Streptomyces koyangensis</name>
    <dbReference type="NCBI Taxonomy" id="188770"/>
    <lineage>
        <taxon>Bacteria</taxon>
        <taxon>Bacillati</taxon>
        <taxon>Actinomycetota</taxon>
        <taxon>Actinomycetes</taxon>
        <taxon>Kitasatosporales</taxon>
        <taxon>Streptomycetaceae</taxon>
        <taxon>Streptomyces</taxon>
        <taxon>Streptomyces aurantiacus group</taxon>
    </lineage>
</organism>
<dbReference type="GeneID" id="300117232"/>
<dbReference type="Proteomes" id="UP000259636">
    <property type="component" value="Chromosome"/>
</dbReference>
<dbReference type="Pfam" id="PF26273">
    <property type="entry name" value="Gly_zipper"/>
    <property type="match status" value="1"/>
</dbReference>
<evidence type="ECO:0000313" key="5">
    <source>
        <dbReference type="Proteomes" id="UP000259636"/>
    </source>
</evidence>
<gene>
    <name evidence="3" type="ORF">D0C37_24155</name>
    <name evidence="4" type="ORF">G9U55_07460</name>
</gene>
<evidence type="ECO:0000259" key="2">
    <source>
        <dbReference type="Pfam" id="PF26273"/>
    </source>
</evidence>
<evidence type="ECO:0000313" key="4">
    <source>
        <dbReference type="EMBL" id="QRF02063.1"/>
    </source>
</evidence>
<feature type="domain" description="Glycine zipper-like" evidence="2">
    <location>
        <begin position="18"/>
        <end position="66"/>
    </location>
</feature>
<dbReference type="EMBL" id="CP031742">
    <property type="protein sequence ID" value="AXQ57385.1"/>
    <property type="molecule type" value="Genomic_DNA"/>
</dbReference>